<organism evidence="3 4">
    <name type="scientific">Escherichia albertii</name>
    <dbReference type="NCBI Taxonomy" id="208962"/>
    <lineage>
        <taxon>Bacteria</taxon>
        <taxon>Pseudomonadati</taxon>
        <taxon>Pseudomonadota</taxon>
        <taxon>Gammaproteobacteria</taxon>
        <taxon>Enterobacterales</taxon>
        <taxon>Enterobacteriaceae</taxon>
        <taxon>Escherichia</taxon>
    </lineage>
</organism>
<dbReference type="InterPro" id="IPR006315">
    <property type="entry name" value="OM_autotransptr_brl_dom"/>
</dbReference>
<dbReference type="InterPro" id="IPR050909">
    <property type="entry name" value="Bact_Autotransporter_VF"/>
</dbReference>
<evidence type="ECO:0000256" key="1">
    <source>
        <dbReference type="SAM" id="MobiDB-lite"/>
    </source>
</evidence>
<feature type="compositionally biased region" description="Polar residues" evidence="1">
    <location>
        <begin position="77"/>
        <end position="88"/>
    </location>
</feature>
<gene>
    <name evidence="3" type="ORF">C7B09_25755</name>
</gene>
<dbReference type="Pfam" id="PF03797">
    <property type="entry name" value="Autotransporter"/>
    <property type="match status" value="1"/>
</dbReference>
<dbReference type="InterPro" id="IPR036709">
    <property type="entry name" value="Autotransporte_beta_dom_sf"/>
</dbReference>
<protein>
    <submittedName>
        <fullName evidence="3">Autotransporter outer membrane beta-barrel domain-containing protein</fullName>
    </submittedName>
</protein>
<dbReference type="EMBL" id="PYQT01000088">
    <property type="protein sequence ID" value="PSY34839.1"/>
    <property type="molecule type" value="Genomic_DNA"/>
</dbReference>
<keyword evidence="4" id="KW-1185">Reference proteome</keyword>
<feature type="region of interest" description="Disordered" evidence="1">
    <location>
        <begin position="77"/>
        <end position="109"/>
    </location>
</feature>
<dbReference type="NCBIfam" id="TIGR01414">
    <property type="entry name" value="autotrans_barl"/>
    <property type="match status" value="1"/>
</dbReference>
<dbReference type="Pfam" id="PF18883">
    <property type="entry name" value="AC_1"/>
    <property type="match status" value="1"/>
</dbReference>
<dbReference type="Proteomes" id="UP000240382">
    <property type="component" value="Unassembled WGS sequence"/>
</dbReference>
<sequence length="436" mass="48008">TVLGDDSSVTDKLVIKGDASGQTRVAVTNAGGTGAQTLNGIELIHVDGNADSAEFTQTGRITAGAYDYTLGRGQGSHSSSWYLTSGKNTPAPLPEPEQKPEQKPGGYDNDLRPEAGSYTANMAAANTMFVTRLHERLGQMQYTDVMTGEKRNTSMWMRHEGGHNRWHDGTGQLKTQGNRYVVQLGGDIAQWGWGETDRWHLGVMAGYGNEHNNTDSVRTGYRSKGSVNGYSTGLYATWYGNDETHNGAYLDTWAQYSWFDNHMKGDGLPGESWKSKGLTASLETGYTWKAGEFSSNYDSLNEWYVQPQAQVIWMGVKADKHRESNGTRVESTGDGNIRTRLGVKTWIKGHNRMDNGKSREFSPFVEVNWLHNTRDFGTRMNGVTVHQDGARNIGEVKAGVEGQISDRLNLWGNVGVQAGDRGYSDTSAMLGVKYTF</sequence>
<proteinExistence type="predicted"/>
<accession>A0ABX5HA58</accession>
<dbReference type="InterPro" id="IPR043990">
    <property type="entry name" value="AC_1"/>
</dbReference>
<name>A0ABX5HA58_ESCAL</name>
<evidence type="ECO:0000259" key="2">
    <source>
        <dbReference type="PROSITE" id="PS51208"/>
    </source>
</evidence>
<comment type="caution">
    <text evidence="3">The sequence shown here is derived from an EMBL/GenBank/DDBJ whole genome shotgun (WGS) entry which is preliminary data.</text>
</comment>
<evidence type="ECO:0000313" key="3">
    <source>
        <dbReference type="EMBL" id="PSY34839.1"/>
    </source>
</evidence>
<reference evidence="3 4" key="1">
    <citation type="submission" date="2018-03" db="EMBL/GenBank/DDBJ databases">
        <title>Whole Genome Sequencing of Escherichia coli isolates from wildlife.</title>
        <authorList>
            <person name="Whitehouse C.A."/>
            <person name="Lacher D.W."/>
            <person name="Mammel M.K."/>
            <person name="Barnaba T."/>
            <person name="Lorch J.M."/>
        </authorList>
    </citation>
    <scope>NUCLEOTIDE SEQUENCE [LARGE SCALE GENOMIC DNA]</scope>
    <source>
        <strain evidence="3 4">20507-2</strain>
    </source>
</reference>
<dbReference type="SUPFAM" id="SSF103515">
    <property type="entry name" value="Autotransporter"/>
    <property type="match status" value="1"/>
</dbReference>
<dbReference type="PROSITE" id="PS51208">
    <property type="entry name" value="AUTOTRANSPORTER"/>
    <property type="match status" value="1"/>
</dbReference>
<dbReference type="CDD" id="cd01344">
    <property type="entry name" value="PL2_Passenger_AT"/>
    <property type="match status" value="1"/>
</dbReference>
<dbReference type="Gene3D" id="2.40.128.130">
    <property type="entry name" value="Autotransporter beta-domain"/>
    <property type="match status" value="1"/>
</dbReference>
<feature type="domain" description="Autotransporter" evidence="2">
    <location>
        <begin position="148"/>
        <end position="436"/>
    </location>
</feature>
<dbReference type="InterPro" id="IPR011050">
    <property type="entry name" value="Pectin_lyase_fold/virulence"/>
</dbReference>
<dbReference type="PANTHER" id="PTHR12338:SF5">
    <property type="entry name" value="ANTIGEN 43-RELATED"/>
    <property type="match status" value="1"/>
</dbReference>
<dbReference type="InterPro" id="IPR005546">
    <property type="entry name" value="Autotransporte_beta"/>
</dbReference>
<evidence type="ECO:0000313" key="4">
    <source>
        <dbReference type="Proteomes" id="UP000240382"/>
    </source>
</evidence>
<dbReference type="RefSeq" id="WP_143191652.1">
    <property type="nucleotide sequence ID" value="NZ_PYQT01000088.1"/>
</dbReference>
<dbReference type="PANTHER" id="PTHR12338">
    <property type="entry name" value="AUTOTRANSPORTER"/>
    <property type="match status" value="1"/>
</dbReference>
<dbReference type="Gene3D" id="2.160.20.20">
    <property type="match status" value="1"/>
</dbReference>
<feature type="non-terminal residue" evidence="3">
    <location>
        <position position="1"/>
    </location>
</feature>
<dbReference type="SMART" id="SM00869">
    <property type="entry name" value="Autotransporter"/>
    <property type="match status" value="1"/>
</dbReference>
<dbReference type="SUPFAM" id="SSF51126">
    <property type="entry name" value="Pectin lyase-like"/>
    <property type="match status" value="1"/>
</dbReference>
<dbReference type="InterPro" id="IPR012332">
    <property type="entry name" value="Autotransporter_pectin_lyase_C"/>
</dbReference>